<dbReference type="Gene3D" id="1.10.10.10">
    <property type="entry name" value="Winged helix-like DNA-binding domain superfamily/Winged helix DNA-binding domain"/>
    <property type="match status" value="1"/>
</dbReference>
<dbReference type="SUPFAM" id="SSF55718">
    <property type="entry name" value="SCP-like"/>
    <property type="match status" value="1"/>
</dbReference>
<dbReference type="SUPFAM" id="SSF46785">
    <property type="entry name" value="Winged helix' DNA-binding domain"/>
    <property type="match status" value="1"/>
</dbReference>
<proteinExistence type="predicted"/>
<evidence type="ECO:0000313" key="6">
    <source>
        <dbReference type="Proteomes" id="UP000239203"/>
    </source>
</evidence>
<dbReference type="Pfam" id="PF01638">
    <property type="entry name" value="HxlR"/>
    <property type="match status" value="1"/>
</dbReference>
<evidence type="ECO:0000256" key="3">
    <source>
        <dbReference type="ARBA" id="ARBA00023163"/>
    </source>
</evidence>
<keyword evidence="2 5" id="KW-0238">DNA-binding</keyword>
<dbReference type="PANTHER" id="PTHR33204:SF18">
    <property type="entry name" value="TRANSCRIPTIONAL REGULATORY PROTEIN"/>
    <property type="match status" value="1"/>
</dbReference>
<dbReference type="EMBL" id="PTIX01000024">
    <property type="protein sequence ID" value="PPK63794.1"/>
    <property type="molecule type" value="Genomic_DNA"/>
</dbReference>
<evidence type="ECO:0000256" key="1">
    <source>
        <dbReference type="ARBA" id="ARBA00023015"/>
    </source>
</evidence>
<dbReference type="InterPro" id="IPR036527">
    <property type="entry name" value="SCP2_sterol-bd_dom_sf"/>
</dbReference>
<dbReference type="PROSITE" id="PS51118">
    <property type="entry name" value="HTH_HXLR"/>
    <property type="match status" value="1"/>
</dbReference>
<dbReference type="InterPro" id="IPR002577">
    <property type="entry name" value="HTH_HxlR"/>
</dbReference>
<evidence type="ECO:0000259" key="4">
    <source>
        <dbReference type="PROSITE" id="PS51118"/>
    </source>
</evidence>
<keyword evidence="3" id="KW-0804">Transcription</keyword>
<dbReference type="InterPro" id="IPR036388">
    <property type="entry name" value="WH-like_DNA-bd_sf"/>
</dbReference>
<evidence type="ECO:0000256" key="2">
    <source>
        <dbReference type="ARBA" id="ARBA00023125"/>
    </source>
</evidence>
<sequence length="222" mass="24987">MNPQRIGRCLGRDERTPRRRHRAGTLLGERWTLAILRELFRGRTSSAQLVGCFPYLSKAVVRKRLRALLQAGVVERSRSRDQYRLTASGEELRPLVEGLGAWGRRWLPRPTSAQVEVTALIHEIAQGAPGNDIDVPLWIDIVDAGEHRHWSIGPERGKAFAHKGEPRADTGVRLTTTVTALVGVWLGHTTMRAALREHTMVVRGRPEHVRGLVSLLHRGREH</sequence>
<reference evidence="5 6" key="1">
    <citation type="submission" date="2018-02" db="EMBL/GenBank/DDBJ databases">
        <title>Genomic Encyclopedia of Archaeal and Bacterial Type Strains, Phase II (KMG-II): from individual species to whole genera.</title>
        <authorList>
            <person name="Goeker M."/>
        </authorList>
    </citation>
    <scope>NUCLEOTIDE SEQUENCE [LARGE SCALE GENOMIC DNA]</scope>
    <source>
        <strain evidence="5 6">YU 961-1</strain>
    </source>
</reference>
<dbReference type="RefSeq" id="WP_181043826.1">
    <property type="nucleotide sequence ID" value="NZ_CP154825.1"/>
</dbReference>
<dbReference type="Proteomes" id="UP000239203">
    <property type="component" value="Unassembled WGS sequence"/>
</dbReference>
<comment type="caution">
    <text evidence="5">The sequence shown here is derived from an EMBL/GenBank/DDBJ whole genome shotgun (WGS) entry which is preliminary data.</text>
</comment>
<dbReference type="InterPro" id="IPR036390">
    <property type="entry name" value="WH_DNA-bd_sf"/>
</dbReference>
<feature type="domain" description="HTH hxlR-type" evidence="4">
    <location>
        <begin position="16"/>
        <end position="111"/>
    </location>
</feature>
<gene>
    <name evidence="5" type="ORF">CLV40_12438</name>
</gene>
<dbReference type="GO" id="GO:0003677">
    <property type="term" value="F:DNA binding"/>
    <property type="evidence" value="ECO:0007669"/>
    <property type="project" value="UniProtKB-KW"/>
</dbReference>
<organism evidence="5 6">
    <name type="scientific">Actinokineospora auranticolor</name>
    <dbReference type="NCBI Taxonomy" id="155976"/>
    <lineage>
        <taxon>Bacteria</taxon>
        <taxon>Bacillati</taxon>
        <taxon>Actinomycetota</taxon>
        <taxon>Actinomycetes</taxon>
        <taxon>Pseudonocardiales</taxon>
        <taxon>Pseudonocardiaceae</taxon>
        <taxon>Actinokineospora</taxon>
    </lineage>
</organism>
<accession>A0A2S6GEY6</accession>
<name>A0A2S6GEY6_9PSEU</name>
<protein>
    <submittedName>
        <fullName evidence="5">DNA-binding HxlR family transcriptional regulator</fullName>
    </submittedName>
</protein>
<dbReference type="PANTHER" id="PTHR33204">
    <property type="entry name" value="TRANSCRIPTIONAL REGULATOR, MARR FAMILY"/>
    <property type="match status" value="1"/>
</dbReference>
<keyword evidence="6" id="KW-1185">Reference proteome</keyword>
<dbReference type="AlphaFoldDB" id="A0A2S6GEY6"/>
<keyword evidence="1" id="KW-0805">Transcription regulation</keyword>
<evidence type="ECO:0000313" key="5">
    <source>
        <dbReference type="EMBL" id="PPK63794.1"/>
    </source>
</evidence>